<evidence type="ECO:0000313" key="3">
    <source>
        <dbReference type="Proteomes" id="UP000182152"/>
    </source>
</evidence>
<dbReference type="PANTHER" id="PTHR47381:SF3">
    <property type="entry name" value="ALPHA_BETA-HYDROLASES SUPERFAMILY PROTEIN"/>
    <property type="match status" value="1"/>
</dbReference>
<dbReference type="STRING" id="150033.RV14_GL001744"/>
<proteinExistence type="predicted"/>
<dbReference type="GO" id="GO:0008236">
    <property type="term" value="F:serine-type peptidase activity"/>
    <property type="evidence" value="ECO:0007669"/>
    <property type="project" value="InterPro"/>
</dbReference>
<sequence>MPSCNKKAQGKKLARKRMDGYFIETYQLELNELETVPAIFAFPDKTGPFPTVIYLHSHGGNFSMGKSELLNGENYLSNPSFAKTLTDMGYAVWAIDAWGFEERGGISESELYKYFLLTGKTLWGMRIFDVIRLIDYLETREDIDMKRIATIGMSMGGLLSWWTSALDKRVKVCIDLAAQVDIETLLEHRRLDHHGYYYYVPNLLTRYSTLQIQAKIVPRYRLSLVGKNDTMCINEGVIKLRQGLSRLYESQGYPERFISYSVTGGHMETQEMRRIWQDVLKGWL</sequence>
<dbReference type="AlphaFoldDB" id="A0A1L8WQU5"/>
<keyword evidence="3" id="KW-1185">Reference proteome</keyword>
<feature type="domain" description="Peptidase S9 prolyl oligopeptidase catalytic" evidence="1">
    <location>
        <begin position="83"/>
        <end position="188"/>
    </location>
</feature>
<reference evidence="2 3" key="1">
    <citation type="submission" date="2014-12" db="EMBL/GenBank/DDBJ databases">
        <title>Draft genome sequences of 29 type strains of Enterococci.</title>
        <authorList>
            <person name="Zhong Z."/>
            <person name="Sun Z."/>
            <person name="Liu W."/>
            <person name="Zhang W."/>
            <person name="Zhang H."/>
        </authorList>
    </citation>
    <scope>NUCLEOTIDE SEQUENCE [LARGE SCALE GENOMIC DNA]</scope>
    <source>
        <strain evidence="2 3">DSM 15687</strain>
    </source>
</reference>
<dbReference type="PANTHER" id="PTHR47381">
    <property type="entry name" value="ALPHA/BETA-HYDROLASES SUPERFAMILY PROTEIN"/>
    <property type="match status" value="1"/>
</dbReference>
<accession>A0A1L8WQU5</accession>
<evidence type="ECO:0000313" key="2">
    <source>
        <dbReference type="EMBL" id="OJG83386.1"/>
    </source>
</evidence>
<name>A0A1L8WQU5_9ENTE</name>
<dbReference type="Gene3D" id="3.40.50.1820">
    <property type="entry name" value="alpha/beta hydrolase"/>
    <property type="match status" value="1"/>
</dbReference>
<dbReference type="InterPro" id="IPR001375">
    <property type="entry name" value="Peptidase_S9_cat"/>
</dbReference>
<comment type="caution">
    <text evidence="2">The sequence shown here is derived from an EMBL/GenBank/DDBJ whole genome shotgun (WGS) entry which is preliminary data.</text>
</comment>
<dbReference type="SUPFAM" id="SSF53474">
    <property type="entry name" value="alpha/beta-Hydrolases"/>
    <property type="match status" value="1"/>
</dbReference>
<dbReference type="InterPro" id="IPR029058">
    <property type="entry name" value="AB_hydrolase_fold"/>
</dbReference>
<protein>
    <submittedName>
        <fullName evidence="2">Hydrolase</fullName>
    </submittedName>
</protein>
<dbReference type="GO" id="GO:0006508">
    <property type="term" value="P:proteolysis"/>
    <property type="evidence" value="ECO:0007669"/>
    <property type="project" value="InterPro"/>
</dbReference>
<keyword evidence="2" id="KW-0378">Hydrolase</keyword>
<gene>
    <name evidence="2" type="ORF">RV14_GL001744</name>
</gene>
<dbReference type="Proteomes" id="UP000182152">
    <property type="component" value="Unassembled WGS sequence"/>
</dbReference>
<evidence type="ECO:0000259" key="1">
    <source>
        <dbReference type="Pfam" id="PF00326"/>
    </source>
</evidence>
<organism evidence="2 3">
    <name type="scientific">Enterococcus ratti</name>
    <dbReference type="NCBI Taxonomy" id="150033"/>
    <lineage>
        <taxon>Bacteria</taxon>
        <taxon>Bacillati</taxon>
        <taxon>Bacillota</taxon>
        <taxon>Bacilli</taxon>
        <taxon>Lactobacillales</taxon>
        <taxon>Enterococcaceae</taxon>
        <taxon>Enterococcus</taxon>
    </lineage>
</organism>
<dbReference type="Pfam" id="PF00326">
    <property type="entry name" value="Peptidase_S9"/>
    <property type="match status" value="1"/>
</dbReference>
<dbReference type="EMBL" id="JXLB01000004">
    <property type="protein sequence ID" value="OJG83386.1"/>
    <property type="molecule type" value="Genomic_DNA"/>
</dbReference>